<name>A0A0M2GQX4_9ACTN</name>
<dbReference type="AlphaFoldDB" id="A0A0M2GQX4"/>
<keyword evidence="2" id="KW-1185">Reference proteome</keyword>
<dbReference type="PATRIC" id="fig|284040.3.peg.4854"/>
<reference evidence="2" key="1">
    <citation type="submission" date="2015-02" db="EMBL/GenBank/DDBJ databases">
        <authorList>
            <person name="Ju K.-S."/>
            <person name="Doroghazi J.R."/>
            <person name="Metcalf W."/>
        </authorList>
    </citation>
    <scope>NUCLEOTIDE SEQUENCE [LARGE SCALE GENOMIC DNA]</scope>
    <source>
        <strain evidence="2">NRRL B-16380</strain>
    </source>
</reference>
<dbReference type="STRING" id="284040.UK15_07815"/>
<gene>
    <name evidence="1" type="ORF">UK15_07815</name>
</gene>
<evidence type="ECO:0000313" key="2">
    <source>
        <dbReference type="Proteomes" id="UP000034786"/>
    </source>
</evidence>
<dbReference type="EMBL" id="JYJH01000004">
    <property type="protein sequence ID" value="KJK40247.1"/>
    <property type="molecule type" value="Genomic_DNA"/>
</dbReference>
<sequence length="67" mass="6857">MTHRTDAEGSIHAARDTLAELEGRRTPTDITIANAARAQAIATAAVAQALLAINDTLAATQANGSQS</sequence>
<organism evidence="1 2">
    <name type="scientific">Streptomyces variegatus</name>
    <dbReference type="NCBI Taxonomy" id="284040"/>
    <lineage>
        <taxon>Bacteria</taxon>
        <taxon>Bacillati</taxon>
        <taxon>Actinomycetota</taxon>
        <taxon>Actinomycetes</taxon>
        <taxon>Kitasatosporales</taxon>
        <taxon>Streptomycetaceae</taxon>
        <taxon>Streptomyces</taxon>
    </lineage>
</organism>
<accession>A0A0M2GQX4</accession>
<dbReference type="Proteomes" id="UP000034786">
    <property type="component" value="Unassembled WGS sequence"/>
</dbReference>
<protein>
    <submittedName>
        <fullName evidence="1">Uncharacterized protein</fullName>
    </submittedName>
</protein>
<evidence type="ECO:0000313" key="1">
    <source>
        <dbReference type="EMBL" id="KJK40247.1"/>
    </source>
</evidence>
<dbReference type="RefSeq" id="WP_031137610.1">
    <property type="nucleotide sequence ID" value="NZ_JYJH01000004.1"/>
</dbReference>
<proteinExistence type="predicted"/>
<comment type="caution">
    <text evidence="1">The sequence shown here is derived from an EMBL/GenBank/DDBJ whole genome shotgun (WGS) entry which is preliminary data.</text>
</comment>